<keyword evidence="12" id="KW-1185">Reference proteome</keyword>
<organism evidence="12 13">
    <name type="scientific">Momordica charantia</name>
    <name type="common">Bitter gourd</name>
    <name type="synonym">Balsam pear</name>
    <dbReference type="NCBI Taxonomy" id="3673"/>
    <lineage>
        <taxon>Eukaryota</taxon>
        <taxon>Viridiplantae</taxon>
        <taxon>Streptophyta</taxon>
        <taxon>Embryophyta</taxon>
        <taxon>Tracheophyta</taxon>
        <taxon>Spermatophyta</taxon>
        <taxon>Magnoliopsida</taxon>
        <taxon>eudicotyledons</taxon>
        <taxon>Gunneridae</taxon>
        <taxon>Pentapetalae</taxon>
        <taxon>rosids</taxon>
        <taxon>fabids</taxon>
        <taxon>Cucurbitales</taxon>
        <taxon>Cucurbitaceae</taxon>
        <taxon>Momordiceae</taxon>
        <taxon>Momordica</taxon>
    </lineage>
</organism>
<evidence type="ECO:0000256" key="8">
    <source>
        <dbReference type="ARBA" id="ARBA00023211"/>
    </source>
</evidence>
<dbReference type="GeneID" id="111011635"/>
<feature type="region of interest" description="Disordered" evidence="10">
    <location>
        <begin position="1"/>
        <end position="21"/>
    </location>
</feature>
<dbReference type="InterPro" id="IPR036457">
    <property type="entry name" value="PPM-type-like_dom_sf"/>
</dbReference>
<dbReference type="EC" id="3.1.3.16" evidence="3"/>
<dbReference type="SMART" id="SM00332">
    <property type="entry name" value="PP2Cc"/>
    <property type="match status" value="1"/>
</dbReference>
<dbReference type="PROSITE" id="PS51746">
    <property type="entry name" value="PPM_2"/>
    <property type="match status" value="1"/>
</dbReference>
<dbReference type="PROSITE" id="PS01032">
    <property type="entry name" value="PPM_1"/>
    <property type="match status" value="1"/>
</dbReference>
<sequence length="371" mass="41104">MHSLNKQQRQRELPPTELRRPAAGMCDFAMIKTKNARRRRLRVRKLRYNWQRKIHAADVGEKEHGAPESNDNLVARKESMAVSASDSESSGSDCGPYSEMSIIGRRKEMEDEVRVELGLTAVNDARYDFFAVYDGHGGAQVAQVCRERLHRIVAEEIVDRGEMDGAEWERLMERCFERMDEEVSSGAAVMKTVGSAVVTAVIGEEEMVVANCGDCRAVLARDGIALPLSNDHKPGRADELRRIESAGGRVINWNGYRVLGVLATSRSIGDEYLKPFVISKPEVTVTKRTNNDEFLILGSDGLWDVVSNEIACNVVRRCFGGKMKRISLKVANDSHVAEAAAVLAELAVARGSKDNISVIVVDLRKRNSSST</sequence>
<comment type="cofactor">
    <cofactor evidence="2">
        <name>Mg(2+)</name>
        <dbReference type="ChEBI" id="CHEBI:18420"/>
    </cofactor>
</comment>
<dbReference type="Proteomes" id="UP000504603">
    <property type="component" value="Unplaced"/>
</dbReference>
<keyword evidence="8" id="KW-0464">Manganese</keyword>
<dbReference type="AlphaFoldDB" id="A0A6J1CIB5"/>
<keyword evidence="7 9" id="KW-0904">Protein phosphatase</keyword>
<dbReference type="CDD" id="cd00143">
    <property type="entry name" value="PP2Cc"/>
    <property type="match status" value="1"/>
</dbReference>
<keyword evidence="4" id="KW-0479">Metal-binding</keyword>
<dbReference type="InterPro" id="IPR000222">
    <property type="entry name" value="PP2C_BS"/>
</dbReference>
<feature type="region of interest" description="Disordered" evidence="10">
    <location>
        <begin position="78"/>
        <end position="98"/>
    </location>
</feature>
<evidence type="ECO:0000256" key="3">
    <source>
        <dbReference type="ARBA" id="ARBA00013081"/>
    </source>
</evidence>
<dbReference type="Pfam" id="PF00481">
    <property type="entry name" value="PP2C"/>
    <property type="match status" value="1"/>
</dbReference>
<dbReference type="SUPFAM" id="SSF81606">
    <property type="entry name" value="PP2C-like"/>
    <property type="match status" value="1"/>
</dbReference>
<comment type="cofactor">
    <cofactor evidence="1">
        <name>Mn(2+)</name>
        <dbReference type="ChEBI" id="CHEBI:29035"/>
    </cofactor>
</comment>
<evidence type="ECO:0000256" key="2">
    <source>
        <dbReference type="ARBA" id="ARBA00001946"/>
    </source>
</evidence>
<evidence type="ECO:0000256" key="6">
    <source>
        <dbReference type="ARBA" id="ARBA00022842"/>
    </source>
</evidence>
<proteinExistence type="inferred from homology"/>
<evidence type="ECO:0000256" key="4">
    <source>
        <dbReference type="ARBA" id="ARBA00022723"/>
    </source>
</evidence>
<dbReference type="KEGG" id="mcha:111011635"/>
<comment type="similarity">
    <text evidence="9">Belongs to the PP2C family.</text>
</comment>
<dbReference type="GO" id="GO:0004722">
    <property type="term" value="F:protein serine/threonine phosphatase activity"/>
    <property type="evidence" value="ECO:0007669"/>
    <property type="project" value="UniProtKB-EC"/>
</dbReference>
<protein>
    <recommendedName>
        <fullName evidence="3">protein-serine/threonine phosphatase</fullName>
        <ecNumber evidence="3">3.1.3.16</ecNumber>
    </recommendedName>
</protein>
<reference evidence="13" key="1">
    <citation type="submission" date="2025-08" db="UniProtKB">
        <authorList>
            <consortium name="RefSeq"/>
        </authorList>
    </citation>
    <scope>IDENTIFICATION</scope>
    <source>
        <strain evidence="13">OHB3-1</strain>
    </source>
</reference>
<evidence type="ECO:0000256" key="1">
    <source>
        <dbReference type="ARBA" id="ARBA00001936"/>
    </source>
</evidence>
<dbReference type="PANTHER" id="PTHR47992">
    <property type="entry name" value="PROTEIN PHOSPHATASE"/>
    <property type="match status" value="1"/>
</dbReference>
<keyword evidence="6" id="KW-0460">Magnesium</keyword>
<accession>A0A6J1CIB5</accession>
<dbReference type="RefSeq" id="XP_022141176.1">
    <property type="nucleotide sequence ID" value="XM_022285484.1"/>
</dbReference>
<evidence type="ECO:0000313" key="12">
    <source>
        <dbReference type="Proteomes" id="UP000504603"/>
    </source>
</evidence>
<keyword evidence="5 9" id="KW-0378">Hydrolase</keyword>
<gene>
    <name evidence="13" type="primary">LOC111011635</name>
</gene>
<dbReference type="FunFam" id="3.60.40.10:FF:000291">
    <property type="entry name" value="Protein phosphatase 2C 50"/>
    <property type="match status" value="1"/>
</dbReference>
<evidence type="ECO:0000256" key="7">
    <source>
        <dbReference type="ARBA" id="ARBA00022912"/>
    </source>
</evidence>
<feature type="domain" description="PPM-type phosphatase" evidence="11">
    <location>
        <begin position="96"/>
        <end position="363"/>
    </location>
</feature>
<dbReference type="InterPro" id="IPR001932">
    <property type="entry name" value="PPM-type_phosphatase-like_dom"/>
</dbReference>
<evidence type="ECO:0000259" key="11">
    <source>
        <dbReference type="PROSITE" id="PS51746"/>
    </source>
</evidence>
<dbReference type="GO" id="GO:0046872">
    <property type="term" value="F:metal ion binding"/>
    <property type="evidence" value="ECO:0007669"/>
    <property type="project" value="UniProtKB-KW"/>
</dbReference>
<feature type="compositionally biased region" description="Low complexity" evidence="10">
    <location>
        <begin position="80"/>
        <end position="93"/>
    </location>
</feature>
<evidence type="ECO:0000256" key="9">
    <source>
        <dbReference type="RuleBase" id="RU003465"/>
    </source>
</evidence>
<dbReference type="InterPro" id="IPR015655">
    <property type="entry name" value="PP2C"/>
</dbReference>
<evidence type="ECO:0000256" key="5">
    <source>
        <dbReference type="ARBA" id="ARBA00022801"/>
    </source>
</evidence>
<feature type="compositionally biased region" description="Basic and acidic residues" evidence="10">
    <location>
        <begin position="9"/>
        <end position="20"/>
    </location>
</feature>
<dbReference type="OrthoDB" id="10264738at2759"/>
<evidence type="ECO:0000256" key="10">
    <source>
        <dbReference type="SAM" id="MobiDB-lite"/>
    </source>
</evidence>
<dbReference type="Gene3D" id="3.60.40.10">
    <property type="entry name" value="PPM-type phosphatase domain"/>
    <property type="match status" value="1"/>
</dbReference>
<name>A0A6J1CIB5_MOMCH</name>
<evidence type="ECO:0000313" key="13">
    <source>
        <dbReference type="RefSeq" id="XP_022141176.1"/>
    </source>
</evidence>